<gene>
    <name evidence="1" type="ORF">BDP27DRAFT_1338347</name>
</gene>
<accession>A0A9P5PCF4</accession>
<dbReference type="AlphaFoldDB" id="A0A9P5PCF4"/>
<name>A0A9P5PCF4_9AGAR</name>
<protein>
    <submittedName>
        <fullName evidence="1">Uncharacterized protein</fullName>
    </submittedName>
</protein>
<feature type="non-terminal residue" evidence="1">
    <location>
        <position position="1"/>
    </location>
</feature>
<keyword evidence="2" id="KW-1185">Reference proteome</keyword>
<dbReference type="Proteomes" id="UP000772434">
    <property type="component" value="Unassembled WGS sequence"/>
</dbReference>
<organism evidence="1 2">
    <name type="scientific">Rhodocollybia butyracea</name>
    <dbReference type="NCBI Taxonomy" id="206335"/>
    <lineage>
        <taxon>Eukaryota</taxon>
        <taxon>Fungi</taxon>
        <taxon>Dikarya</taxon>
        <taxon>Basidiomycota</taxon>
        <taxon>Agaricomycotina</taxon>
        <taxon>Agaricomycetes</taxon>
        <taxon>Agaricomycetidae</taxon>
        <taxon>Agaricales</taxon>
        <taxon>Marasmiineae</taxon>
        <taxon>Omphalotaceae</taxon>
        <taxon>Rhodocollybia</taxon>
    </lineage>
</organism>
<proteinExistence type="predicted"/>
<evidence type="ECO:0000313" key="2">
    <source>
        <dbReference type="Proteomes" id="UP000772434"/>
    </source>
</evidence>
<comment type="caution">
    <text evidence="1">The sequence shown here is derived from an EMBL/GenBank/DDBJ whole genome shotgun (WGS) entry which is preliminary data.</text>
</comment>
<sequence length="87" mass="10088">SGPLPFRPRLHDLVMLVLAPMSDGTCTLTVLPFFPTLFHQIHVLFHRWDSLNHPLICLLLLDVHLLSLGSPALLSWRRFLKEGFWLY</sequence>
<dbReference type="EMBL" id="JADNRY010000207">
    <property type="protein sequence ID" value="KAF9061298.1"/>
    <property type="molecule type" value="Genomic_DNA"/>
</dbReference>
<evidence type="ECO:0000313" key="1">
    <source>
        <dbReference type="EMBL" id="KAF9061298.1"/>
    </source>
</evidence>
<reference evidence="1" key="1">
    <citation type="submission" date="2020-11" db="EMBL/GenBank/DDBJ databases">
        <authorList>
            <consortium name="DOE Joint Genome Institute"/>
            <person name="Ahrendt S."/>
            <person name="Riley R."/>
            <person name="Andreopoulos W."/>
            <person name="Labutti K."/>
            <person name="Pangilinan J."/>
            <person name="Ruiz-Duenas F.J."/>
            <person name="Barrasa J.M."/>
            <person name="Sanchez-Garcia M."/>
            <person name="Camarero S."/>
            <person name="Miyauchi S."/>
            <person name="Serrano A."/>
            <person name="Linde D."/>
            <person name="Babiker R."/>
            <person name="Drula E."/>
            <person name="Ayuso-Fernandez I."/>
            <person name="Pacheco R."/>
            <person name="Padilla G."/>
            <person name="Ferreira P."/>
            <person name="Barriuso J."/>
            <person name="Kellner H."/>
            <person name="Castanera R."/>
            <person name="Alfaro M."/>
            <person name="Ramirez L."/>
            <person name="Pisabarro A.G."/>
            <person name="Kuo A."/>
            <person name="Tritt A."/>
            <person name="Lipzen A."/>
            <person name="He G."/>
            <person name="Yan M."/>
            <person name="Ng V."/>
            <person name="Cullen D."/>
            <person name="Martin F."/>
            <person name="Rosso M.-N."/>
            <person name="Henrissat B."/>
            <person name="Hibbett D."/>
            <person name="Martinez A.T."/>
            <person name="Grigoriev I.V."/>
        </authorList>
    </citation>
    <scope>NUCLEOTIDE SEQUENCE</scope>
    <source>
        <strain evidence="1">AH 40177</strain>
    </source>
</reference>